<dbReference type="Pfam" id="PF01557">
    <property type="entry name" value="FAA_hydrolase"/>
    <property type="match status" value="1"/>
</dbReference>
<keyword evidence="1 3" id="KW-0456">Lyase</keyword>
<evidence type="ECO:0000259" key="2">
    <source>
        <dbReference type="Pfam" id="PF01557"/>
    </source>
</evidence>
<dbReference type="PANTHER" id="PTHR30143:SF0">
    <property type="entry name" value="2-KETO-4-PENTENOATE HYDRATASE"/>
    <property type="match status" value="1"/>
</dbReference>
<dbReference type="EMBL" id="JAUSUR010000001">
    <property type="protein sequence ID" value="MDQ0360092.1"/>
    <property type="molecule type" value="Genomic_DNA"/>
</dbReference>
<dbReference type="PANTHER" id="PTHR30143">
    <property type="entry name" value="ACID HYDRATASE"/>
    <property type="match status" value="1"/>
</dbReference>
<sequence length="256" mass="28463">MSDLHKELAKQLYEAQKTRQAIKPLSEDKALTVVDAYQIQLENIDRFVSEGREISGKKIGLTSLAMQNMFGVGEPDYGHIFKDVYFKHDVDRSLFMQPKVEGEVAFVLKEDLIGPNVTVEEVLEKTEYVVAALEIVDSRIEDWKIKLVDTVADNASFGGYCLGTIRLEPSVCDLKKLEMDFYMNGKKVNSGKGEDVLGDPAYCVAWLANKMSEFGIPLKKGEVILSGAFSAALPAEKGDIFEAKFSQLGSVLCEFK</sequence>
<evidence type="ECO:0000256" key="1">
    <source>
        <dbReference type="ARBA" id="ARBA00023239"/>
    </source>
</evidence>
<accession>A0ABU0DZM1</accession>
<dbReference type="InterPro" id="IPR011234">
    <property type="entry name" value="Fumarylacetoacetase-like_C"/>
</dbReference>
<dbReference type="Proteomes" id="UP001230220">
    <property type="component" value="Unassembled WGS sequence"/>
</dbReference>
<evidence type="ECO:0000313" key="3">
    <source>
        <dbReference type="EMBL" id="MDQ0360092.1"/>
    </source>
</evidence>
<evidence type="ECO:0000313" key="4">
    <source>
        <dbReference type="Proteomes" id="UP001230220"/>
    </source>
</evidence>
<dbReference type="Gene3D" id="3.90.850.10">
    <property type="entry name" value="Fumarylacetoacetase-like, C-terminal domain"/>
    <property type="match status" value="1"/>
</dbReference>
<protein>
    <submittedName>
        <fullName evidence="3">2-keto-4-pentenoate hydratase</fullName>
        <ecNumber evidence="3">4.2.1.80</ecNumber>
    </submittedName>
</protein>
<dbReference type="EC" id="4.2.1.80" evidence="3"/>
<gene>
    <name evidence="3" type="ORF">J2S15_000823</name>
</gene>
<keyword evidence="4" id="KW-1185">Reference proteome</keyword>
<feature type="domain" description="Fumarylacetoacetase-like C-terminal" evidence="2">
    <location>
        <begin position="97"/>
        <end position="251"/>
    </location>
</feature>
<dbReference type="InterPro" id="IPR050772">
    <property type="entry name" value="Hydratase-Decarb/MhpD_sf"/>
</dbReference>
<dbReference type="RefSeq" id="WP_307405731.1">
    <property type="nucleotide sequence ID" value="NZ_JAUSUR010000001.1"/>
</dbReference>
<comment type="caution">
    <text evidence="3">The sequence shown here is derived from an EMBL/GenBank/DDBJ whole genome shotgun (WGS) entry which is preliminary data.</text>
</comment>
<dbReference type="InterPro" id="IPR036663">
    <property type="entry name" value="Fumarylacetoacetase_C_sf"/>
</dbReference>
<name>A0ABU0DZM1_9FIRM</name>
<proteinExistence type="predicted"/>
<dbReference type="SUPFAM" id="SSF56529">
    <property type="entry name" value="FAH"/>
    <property type="match status" value="1"/>
</dbReference>
<dbReference type="GO" id="GO:0008684">
    <property type="term" value="F:2-oxopent-4-enoate hydratase activity"/>
    <property type="evidence" value="ECO:0007669"/>
    <property type="project" value="UniProtKB-EC"/>
</dbReference>
<organism evidence="3 4">
    <name type="scientific">Breznakia pachnodae</name>
    <dbReference type="NCBI Taxonomy" id="265178"/>
    <lineage>
        <taxon>Bacteria</taxon>
        <taxon>Bacillati</taxon>
        <taxon>Bacillota</taxon>
        <taxon>Erysipelotrichia</taxon>
        <taxon>Erysipelotrichales</taxon>
        <taxon>Erysipelotrichaceae</taxon>
        <taxon>Breznakia</taxon>
    </lineage>
</organism>
<reference evidence="3 4" key="1">
    <citation type="submission" date="2023-07" db="EMBL/GenBank/DDBJ databases">
        <title>Genomic Encyclopedia of Type Strains, Phase IV (KMG-IV): sequencing the most valuable type-strain genomes for metagenomic binning, comparative biology and taxonomic classification.</title>
        <authorList>
            <person name="Goeker M."/>
        </authorList>
    </citation>
    <scope>NUCLEOTIDE SEQUENCE [LARGE SCALE GENOMIC DNA]</scope>
    <source>
        <strain evidence="3 4">DSM 16784</strain>
    </source>
</reference>